<dbReference type="EMBL" id="ML994648">
    <property type="protein sequence ID" value="KAF2182465.1"/>
    <property type="molecule type" value="Genomic_DNA"/>
</dbReference>
<name>A0A6A6DUL7_9PEZI</name>
<protein>
    <recommendedName>
        <fullName evidence="1">Ubiquitin-like domain-containing protein</fullName>
    </recommendedName>
</protein>
<organism evidence="2 3">
    <name type="scientific">Zopfia rhizophila CBS 207.26</name>
    <dbReference type="NCBI Taxonomy" id="1314779"/>
    <lineage>
        <taxon>Eukaryota</taxon>
        <taxon>Fungi</taxon>
        <taxon>Dikarya</taxon>
        <taxon>Ascomycota</taxon>
        <taxon>Pezizomycotina</taxon>
        <taxon>Dothideomycetes</taxon>
        <taxon>Dothideomycetes incertae sedis</taxon>
        <taxon>Zopfiaceae</taxon>
        <taxon>Zopfia</taxon>
    </lineage>
</organism>
<keyword evidence="3" id="KW-1185">Reference proteome</keyword>
<accession>A0A6A6DUL7</accession>
<reference evidence="2" key="1">
    <citation type="journal article" date="2020" name="Stud. Mycol.">
        <title>101 Dothideomycetes genomes: a test case for predicting lifestyles and emergence of pathogens.</title>
        <authorList>
            <person name="Haridas S."/>
            <person name="Albert R."/>
            <person name="Binder M."/>
            <person name="Bloem J."/>
            <person name="Labutti K."/>
            <person name="Salamov A."/>
            <person name="Andreopoulos B."/>
            <person name="Baker S."/>
            <person name="Barry K."/>
            <person name="Bills G."/>
            <person name="Bluhm B."/>
            <person name="Cannon C."/>
            <person name="Castanera R."/>
            <person name="Culley D."/>
            <person name="Daum C."/>
            <person name="Ezra D."/>
            <person name="Gonzalez J."/>
            <person name="Henrissat B."/>
            <person name="Kuo A."/>
            <person name="Liang C."/>
            <person name="Lipzen A."/>
            <person name="Lutzoni F."/>
            <person name="Magnuson J."/>
            <person name="Mondo S."/>
            <person name="Nolan M."/>
            <person name="Ohm R."/>
            <person name="Pangilinan J."/>
            <person name="Park H.-J."/>
            <person name="Ramirez L."/>
            <person name="Alfaro M."/>
            <person name="Sun H."/>
            <person name="Tritt A."/>
            <person name="Yoshinaga Y."/>
            <person name="Zwiers L.-H."/>
            <person name="Turgeon B."/>
            <person name="Goodwin S."/>
            <person name="Spatafora J."/>
            <person name="Crous P."/>
            <person name="Grigoriev I."/>
        </authorList>
    </citation>
    <scope>NUCLEOTIDE SEQUENCE</scope>
    <source>
        <strain evidence="2">CBS 207.26</strain>
    </source>
</reference>
<dbReference type="OrthoDB" id="3045089at2759"/>
<gene>
    <name evidence="2" type="ORF">K469DRAFT_690916</name>
</gene>
<dbReference type="PANTHER" id="PTHR38886:SF1">
    <property type="entry name" value="NACHT-NTPASE AND P-LOOP NTPASES N-TERMINAL DOMAIN-CONTAINING PROTEIN"/>
    <property type="match status" value="1"/>
</dbReference>
<evidence type="ECO:0000313" key="3">
    <source>
        <dbReference type="Proteomes" id="UP000800200"/>
    </source>
</evidence>
<sequence length="512" mass="57919">MSFGFAVGDFIAAGKLIKDIVTLRTSARSEYQELILELHGLQRALYQIEHLEVPPERQISVVSIKVAALMCTHVLGEFAGKLKNFESLAGQPRNAKVKIWTQKLRWGFTMADEVRNLRASSTYVTDEKVERTQTSLVKVRESTEATSKITQSIQSTLEKIAAAITNEVIPQLKMLVEQVARVWQSNARVVSLLVKMQESPTPALQYTWFQAPVKFEDALGRVFPIPSEFDWLKVEAIIAAHFSTGPGHAKVAAGEYELFDPLDSSEVISKSNFNGLRPGMSLTMALIIGRYSHEFGGNERCPRPGCRSSDFTSSDRGKHCTKCNIFFEDARTRLPLPYRDDTPDRSFGDHDSSIRILPLRRRKRIDTWKDNSVGAHFYKGARTERLCFKNIRLSYLPLPQTPPVANVRRTPNWKRRDPLELVKKKQLIRSYRSPATVAEENLPKAHVENAIESQRENNGVEQKTDLMLSFSTRPNTKKNMNGVNRLGVTFESDFTLPNINPGLLHFPTLHIV</sequence>
<dbReference type="PANTHER" id="PTHR38886">
    <property type="entry name" value="SESA DOMAIN-CONTAINING PROTEIN"/>
    <property type="match status" value="1"/>
</dbReference>
<dbReference type="Pfam" id="PF22893">
    <property type="entry name" value="ULD_2"/>
    <property type="match status" value="1"/>
</dbReference>
<evidence type="ECO:0000259" key="1">
    <source>
        <dbReference type="Pfam" id="PF22893"/>
    </source>
</evidence>
<evidence type="ECO:0000313" key="2">
    <source>
        <dbReference type="EMBL" id="KAF2182465.1"/>
    </source>
</evidence>
<dbReference type="InterPro" id="IPR054464">
    <property type="entry name" value="ULD_fung"/>
</dbReference>
<feature type="domain" description="Ubiquitin-like" evidence="1">
    <location>
        <begin position="210"/>
        <end position="288"/>
    </location>
</feature>
<dbReference type="AlphaFoldDB" id="A0A6A6DUL7"/>
<proteinExistence type="predicted"/>
<dbReference type="Proteomes" id="UP000800200">
    <property type="component" value="Unassembled WGS sequence"/>
</dbReference>